<keyword evidence="2" id="KW-0812">Transmembrane</keyword>
<organism evidence="4 5">
    <name type="scientific">Methylobacterium trifolii</name>
    <dbReference type="NCBI Taxonomy" id="1003092"/>
    <lineage>
        <taxon>Bacteria</taxon>
        <taxon>Pseudomonadati</taxon>
        <taxon>Pseudomonadota</taxon>
        <taxon>Alphaproteobacteria</taxon>
        <taxon>Hyphomicrobiales</taxon>
        <taxon>Methylobacteriaceae</taxon>
        <taxon>Methylobacterium</taxon>
    </lineage>
</organism>
<dbReference type="Proteomes" id="UP001055057">
    <property type="component" value="Unassembled WGS sequence"/>
</dbReference>
<protein>
    <recommendedName>
        <fullName evidence="3">DUF6460 domain-containing protein</fullName>
    </recommendedName>
</protein>
<keyword evidence="2" id="KW-1133">Transmembrane helix</keyword>
<name>A0ABQ4TZF1_9HYPH</name>
<feature type="domain" description="DUF6460" evidence="3">
    <location>
        <begin position="78"/>
        <end position="111"/>
    </location>
</feature>
<evidence type="ECO:0000259" key="3">
    <source>
        <dbReference type="Pfam" id="PF20061"/>
    </source>
</evidence>
<proteinExistence type="predicted"/>
<accession>A0ABQ4TZF1</accession>
<comment type="caution">
    <text evidence="4">The sequence shown here is derived from an EMBL/GenBank/DDBJ whole genome shotgun (WGS) entry which is preliminary data.</text>
</comment>
<reference evidence="4" key="1">
    <citation type="journal article" date="2021" name="Front. Microbiol.">
        <title>Comprehensive Comparative Genomics and Phenotyping of Methylobacterium Species.</title>
        <authorList>
            <person name="Alessa O."/>
            <person name="Ogura Y."/>
            <person name="Fujitani Y."/>
            <person name="Takami H."/>
            <person name="Hayashi T."/>
            <person name="Sahin N."/>
            <person name="Tani A."/>
        </authorList>
    </citation>
    <scope>NUCLEOTIDE SEQUENCE</scope>
    <source>
        <strain evidence="4">DSM 23632</strain>
    </source>
</reference>
<dbReference type="Pfam" id="PF20061">
    <property type="entry name" value="DUF6460"/>
    <property type="match status" value="1"/>
</dbReference>
<feature type="transmembrane region" description="Helical" evidence="2">
    <location>
        <begin position="88"/>
        <end position="110"/>
    </location>
</feature>
<sequence>MIVEHDPRRQGAPHPGSYDRQAYPGRGSAMRRFLGGSPAGVFLRLLFLSILAGAFMAMLGLTPARLFWHVYDSVRALVDLGLATVQDFGGWILAGAVVVVPLWLVARLFAVSK</sequence>
<evidence type="ECO:0000256" key="1">
    <source>
        <dbReference type="SAM" id="MobiDB-lite"/>
    </source>
</evidence>
<dbReference type="RefSeq" id="WP_238183229.1">
    <property type="nucleotide sequence ID" value="NZ_BPRB01000148.1"/>
</dbReference>
<feature type="region of interest" description="Disordered" evidence="1">
    <location>
        <begin position="1"/>
        <end position="24"/>
    </location>
</feature>
<keyword evidence="2" id="KW-0472">Membrane</keyword>
<evidence type="ECO:0000256" key="2">
    <source>
        <dbReference type="SAM" id="Phobius"/>
    </source>
</evidence>
<gene>
    <name evidence="4" type="ORF">MPOCJGCO_2727</name>
</gene>
<dbReference type="InterPro" id="IPR045594">
    <property type="entry name" value="DUF6460"/>
</dbReference>
<evidence type="ECO:0000313" key="5">
    <source>
        <dbReference type="Proteomes" id="UP001055057"/>
    </source>
</evidence>
<dbReference type="EMBL" id="BPRB01000148">
    <property type="protein sequence ID" value="GJE60613.1"/>
    <property type="molecule type" value="Genomic_DNA"/>
</dbReference>
<feature type="transmembrane region" description="Helical" evidence="2">
    <location>
        <begin position="41"/>
        <end position="68"/>
    </location>
</feature>
<evidence type="ECO:0000313" key="4">
    <source>
        <dbReference type="EMBL" id="GJE60613.1"/>
    </source>
</evidence>
<keyword evidence="5" id="KW-1185">Reference proteome</keyword>
<reference evidence="4" key="2">
    <citation type="submission" date="2021-08" db="EMBL/GenBank/DDBJ databases">
        <authorList>
            <person name="Tani A."/>
            <person name="Ola A."/>
            <person name="Ogura Y."/>
            <person name="Katsura K."/>
            <person name="Hayashi T."/>
        </authorList>
    </citation>
    <scope>NUCLEOTIDE SEQUENCE</scope>
    <source>
        <strain evidence="4">DSM 23632</strain>
    </source>
</reference>